<dbReference type="RefSeq" id="WP_379531403.1">
    <property type="nucleotide sequence ID" value="NZ_JBHSBI010000016.1"/>
</dbReference>
<accession>A0ABV8GBU7</accession>
<reference evidence="3" key="1">
    <citation type="journal article" date="2019" name="Int. J. Syst. Evol. Microbiol.">
        <title>The Global Catalogue of Microorganisms (GCM) 10K type strain sequencing project: providing services to taxonomists for standard genome sequencing and annotation.</title>
        <authorList>
            <consortium name="The Broad Institute Genomics Platform"/>
            <consortium name="The Broad Institute Genome Sequencing Center for Infectious Disease"/>
            <person name="Wu L."/>
            <person name="Ma J."/>
        </authorList>
    </citation>
    <scope>NUCLEOTIDE SEQUENCE [LARGE SCALE GENOMIC DNA]</scope>
    <source>
        <strain evidence="3">TBRC 1276</strain>
    </source>
</reference>
<dbReference type="Pfam" id="PF21068">
    <property type="entry name" value="ATPgraspMvdD"/>
    <property type="match status" value="1"/>
</dbReference>
<dbReference type="PANTHER" id="PTHR21621:SF0">
    <property type="entry name" value="BETA-CITRYLGLUTAMATE SYNTHASE B-RELATED"/>
    <property type="match status" value="1"/>
</dbReference>
<dbReference type="NCBIfam" id="TIGR04187">
    <property type="entry name" value="GRASP_SAV_5884"/>
    <property type="match status" value="1"/>
</dbReference>
<name>A0ABV8GBU7_9ACTN</name>
<organism evidence="2 3">
    <name type="scientific">Nonomuraea purpurea</name>
    <dbReference type="NCBI Taxonomy" id="1849276"/>
    <lineage>
        <taxon>Bacteria</taxon>
        <taxon>Bacillati</taxon>
        <taxon>Actinomycetota</taxon>
        <taxon>Actinomycetes</taxon>
        <taxon>Streptosporangiales</taxon>
        <taxon>Streptosporangiaceae</taxon>
        <taxon>Nonomuraea</taxon>
    </lineage>
</organism>
<dbReference type="PANTHER" id="PTHR21621">
    <property type="entry name" value="RIBOSOMAL PROTEIN S6 MODIFICATION PROTEIN"/>
    <property type="match status" value="1"/>
</dbReference>
<keyword evidence="3" id="KW-1185">Reference proteome</keyword>
<sequence length="320" mass="35223">MKAPVLVVSCLDDPTTDLVLGELHGRDVPAVRFDPGADFPDEIALSAYFDGLGLTGSIETPTRRLDLSSVSAVYWRQPTPYKPSLELDKSSATWVAEQARYGLGGVLAALPGAFYLNHPFRNRDAEYKPLQLVTAATCGLTIPKTLVTNRLDSVRAFSSRLAGTVFKPLWSTPFKNEDGKWRTIWAHPIDPKELDETVAEAAHLFQEQVEKVADVRVTMVGDHVFPVRINGAPALDWRLHYDSLSYELIEAPPAVVNGMRAYLDQLGLVFGAFDFCVTGDGEWVFLESNPNGQWAWFDDRISTQIASAIADVLISSKGPS</sequence>
<feature type="domain" description="MvdD-like pre-ATP grasp" evidence="1">
    <location>
        <begin position="5"/>
        <end position="118"/>
    </location>
</feature>
<dbReference type="InterPro" id="IPR048936">
    <property type="entry name" value="MvdD-like_ATPgrasp"/>
</dbReference>
<protein>
    <submittedName>
        <fullName evidence="2">ATP-grasp ribosomal peptide maturase</fullName>
    </submittedName>
</protein>
<proteinExistence type="predicted"/>
<dbReference type="Proteomes" id="UP001595851">
    <property type="component" value="Unassembled WGS sequence"/>
</dbReference>
<dbReference type="SUPFAM" id="SSF56059">
    <property type="entry name" value="Glutathione synthetase ATP-binding domain-like"/>
    <property type="match status" value="1"/>
</dbReference>
<evidence type="ECO:0000313" key="2">
    <source>
        <dbReference type="EMBL" id="MFC4011446.1"/>
    </source>
</evidence>
<evidence type="ECO:0000313" key="3">
    <source>
        <dbReference type="Proteomes" id="UP001595851"/>
    </source>
</evidence>
<evidence type="ECO:0000259" key="1">
    <source>
        <dbReference type="Pfam" id="PF21068"/>
    </source>
</evidence>
<dbReference type="EMBL" id="JBHSBI010000016">
    <property type="protein sequence ID" value="MFC4011446.1"/>
    <property type="molecule type" value="Genomic_DNA"/>
</dbReference>
<gene>
    <name evidence="2" type="primary">tgmB</name>
    <name evidence="2" type="ORF">ACFOY2_29745</name>
</gene>
<comment type="caution">
    <text evidence="2">The sequence shown here is derived from an EMBL/GenBank/DDBJ whole genome shotgun (WGS) entry which is preliminary data.</text>
</comment>
<dbReference type="Gene3D" id="3.30.470.20">
    <property type="entry name" value="ATP-grasp fold, B domain"/>
    <property type="match status" value="1"/>
</dbReference>
<dbReference type="InterPro" id="IPR026449">
    <property type="entry name" value="GRASP_SAV_5884"/>
</dbReference>